<evidence type="ECO:0000259" key="1">
    <source>
        <dbReference type="Pfam" id="PF24758"/>
    </source>
</evidence>
<reference evidence="2" key="1">
    <citation type="submission" date="2019-10" db="EMBL/GenBank/DDBJ databases">
        <authorList>
            <person name="Zhang R."/>
            <person name="Pan Y."/>
            <person name="Wang J."/>
            <person name="Ma R."/>
            <person name="Yu S."/>
        </authorList>
    </citation>
    <scope>NUCLEOTIDE SEQUENCE</scope>
    <source>
        <strain evidence="2">LA-IB0</strain>
        <tissue evidence="2">Leaf</tissue>
    </source>
</reference>
<dbReference type="AlphaFoldDB" id="A0AAV6XVR5"/>
<dbReference type="SUPFAM" id="SSF81383">
    <property type="entry name" value="F-box domain"/>
    <property type="match status" value="1"/>
</dbReference>
<dbReference type="InterPro" id="IPR050232">
    <property type="entry name" value="FBL13/AtMIF1-like"/>
</dbReference>
<dbReference type="PANTHER" id="PTHR31900:SF34">
    <property type="entry name" value="EMB|CAB62440.1-RELATED"/>
    <property type="match status" value="1"/>
</dbReference>
<evidence type="ECO:0000313" key="3">
    <source>
        <dbReference type="Proteomes" id="UP000826271"/>
    </source>
</evidence>
<dbReference type="Proteomes" id="UP000826271">
    <property type="component" value="Unassembled WGS sequence"/>
</dbReference>
<dbReference type="Pfam" id="PF24758">
    <property type="entry name" value="LRR_At5g56370"/>
    <property type="match status" value="1"/>
</dbReference>
<name>A0AAV6XVR5_9LAMI</name>
<sequence length="309" mass="35490">MERTNQSIINLHKLSNAELIEPSSDRISSLPDSVLCHILSFLPKKLSVATKYEDQMSFPQIINRVMLLRCLFTCKTLVDLKLHASKGIPRGNVCLPSLKKLHLHTVEYEVDKKLPHLISGCPVLEELIIEYILDDDIVCCNILSPTLKWLKLDFQYELCEYRHDYELQINTPALRYLHVEDHLSEHILAGIMNSLVEADISLNNDKFLDSVFTAPTTRFHNLTKLDLANDWRFLIKFLECADNLEFLTITEVDEDLKCWIEPQKVRVCLSSHLRTVLPFAFDAPATATFLARKKDTTKKIDECIHSAVT</sequence>
<dbReference type="EMBL" id="WHWC01000003">
    <property type="protein sequence ID" value="KAG8386308.1"/>
    <property type="molecule type" value="Genomic_DNA"/>
</dbReference>
<dbReference type="SUPFAM" id="SSF52047">
    <property type="entry name" value="RNI-like"/>
    <property type="match status" value="1"/>
</dbReference>
<keyword evidence="3" id="KW-1185">Reference proteome</keyword>
<proteinExistence type="predicted"/>
<comment type="caution">
    <text evidence="2">The sequence shown here is derived from an EMBL/GenBank/DDBJ whole genome shotgun (WGS) entry which is preliminary data.</text>
</comment>
<dbReference type="InterPro" id="IPR055411">
    <property type="entry name" value="LRR_FXL15/At3g58940/PEG3-like"/>
</dbReference>
<dbReference type="PANTHER" id="PTHR31900">
    <property type="entry name" value="F-BOX/RNI SUPERFAMILY PROTEIN-RELATED"/>
    <property type="match status" value="1"/>
</dbReference>
<evidence type="ECO:0000313" key="2">
    <source>
        <dbReference type="EMBL" id="KAG8386308.1"/>
    </source>
</evidence>
<organism evidence="2 3">
    <name type="scientific">Buddleja alternifolia</name>
    <dbReference type="NCBI Taxonomy" id="168488"/>
    <lineage>
        <taxon>Eukaryota</taxon>
        <taxon>Viridiplantae</taxon>
        <taxon>Streptophyta</taxon>
        <taxon>Embryophyta</taxon>
        <taxon>Tracheophyta</taxon>
        <taxon>Spermatophyta</taxon>
        <taxon>Magnoliopsida</taxon>
        <taxon>eudicotyledons</taxon>
        <taxon>Gunneridae</taxon>
        <taxon>Pentapetalae</taxon>
        <taxon>asterids</taxon>
        <taxon>lamiids</taxon>
        <taxon>Lamiales</taxon>
        <taxon>Scrophulariaceae</taxon>
        <taxon>Buddlejeae</taxon>
        <taxon>Buddleja</taxon>
    </lineage>
</organism>
<accession>A0AAV6XVR5</accession>
<dbReference type="InterPro" id="IPR036047">
    <property type="entry name" value="F-box-like_dom_sf"/>
</dbReference>
<feature type="domain" description="F-box/LRR-repeat protein 15/At3g58940/PEG3-like LRR" evidence="1">
    <location>
        <begin position="63"/>
        <end position="178"/>
    </location>
</feature>
<protein>
    <recommendedName>
        <fullName evidence="1">F-box/LRR-repeat protein 15/At3g58940/PEG3-like LRR domain-containing protein</fullName>
    </recommendedName>
</protein>
<gene>
    <name evidence="2" type="ORF">BUALT_Bualt03G0135500</name>
</gene>